<name>A0ACC1H9V3_9FUNG</name>
<dbReference type="EMBL" id="JAMZIH010007143">
    <property type="protein sequence ID" value="KAJ1673289.1"/>
    <property type="molecule type" value="Genomic_DNA"/>
</dbReference>
<reference evidence="1" key="1">
    <citation type="submission" date="2022-06" db="EMBL/GenBank/DDBJ databases">
        <title>Phylogenomic reconstructions and comparative analyses of Kickxellomycotina fungi.</title>
        <authorList>
            <person name="Reynolds N.K."/>
            <person name="Stajich J.E."/>
            <person name="Barry K."/>
            <person name="Grigoriev I.V."/>
            <person name="Crous P."/>
            <person name="Smith M.E."/>
        </authorList>
    </citation>
    <scope>NUCLEOTIDE SEQUENCE</scope>
    <source>
        <strain evidence="1">RSA 2271</strain>
    </source>
</reference>
<proteinExistence type="predicted"/>
<feature type="non-terminal residue" evidence="1">
    <location>
        <position position="80"/>
    </location>
</feature>
<evidence type="ECO:0000313" key="2">
    <source>
        <dbReference type="Proteomes" id="UP001145114"/>
    </source>
</evidence>
<accession>A0ACC1H9V3</accession>
<sequence>MPSFSASNDNNDIHESHQQPVLTQSTAARLRKAQERLNSTVLKINNGTKVAYQQSKDNLKTIDKQLDACNLAIRANEHFE</sequence>
<protein>
    <submittedName>
        <fullName evidence="1">Uncharacterized protein</fullName>
    </submittedName>
</protein>
<comment type="caution">
    <text evidence="1">The sequence shown here is derived from an EMBL/GenBank/DDBJ whole genome shotgun (WGS) entry which is preliminary data.</text>
</comment>
<organism evidence="1 2">
    <name type="scientific">Spiromyces aspiralis</name>
    <dbReference type="NCBI Taxonomy" id="68401"/>
    <lineage>
        <taxon>Eukaryota</taxon>
        <taxon>Fungi</taxon>
        <taxon>Fungi incertae sedis</taxon>
        <taxon>Zoopagomycota</taxon>
        <taxon>Kickxellomycotina</taxon>
        <taxon>Kickxellomycetes</taxon>
        <taxon>Kickxellales</taxon>
        <taxon>Kickxellaceae</taxon>
        <taxon>Spiromyces</taxon>
    </lineage>
</organism>
<dbReference type="Proteomes" id="UP001145114">
    <property type="component" value="Unassembled WGS sequence"/>
</dbReference>
<keyword evidence="2" id="KW-1185">Reference proteome</keyword>
<evidence type="ECO:0000313" key="1">
    <source>
        <dbReference type="EMBL" id="KAJ1673289.1"/>
    </source>
</evidence>
<gene>
    <name evidence="1" type="ORF">EV182_005527</name>
</gene>